<keyword evidence="1" id="KW-1133">Transmembrane helix</keyword>
<feature type="transmembrane region" description="Helical" evidence="1">
    <location>
        <begin position="66"/>
        <end position="84"/>
    </location>
</feature>
<dbReference type="Pfam" id="PF10724">
    <property type="entry name" value="DUF2516"/>
    <property type="match status" value="1"/>
</dbReference>
<name>A0A6J7RPX2_9ZZZZ</name>
<evidence type="ECO:0000256" key="1">
    <source>
        <dbReference type="SAM" id="Phobius"/>
    </source>
</evidence>
<evidence type="ECO:0000313" key="4">
    <source>
        <dbReference type="EMBL" id="CAB5031003.1"/>
    </source>
</evidence>
<accession>A0A6J7RPX2</accession>
<dbReference type="EMBL" id="CAFBND010000013">
    <property type="protein sequence ID" value="CAB4932058.1"/>
    <property type="molecule type" value="Genomic_DNA"/>
</dbReference>
<evidence type="ECO:0000313" key="2">
    <source>
        <dbReference type="EMBL" id="CAB4849384.1"/>
    </source>
</evidence>
<gene>
    <name evidence="2" type="ORF">UFOPK3268_00771</name>
    <name evidence="3" type="ORF">UFOPK3752_00496</name>
    <name evidence="4" type="ORF">UFOPK4150_00966</name>
</gene>
<reference evidence="4" key="1">
    <citation type="submission" date="2020-05" db="EMBL/GenBank/DDBJ databases">
        <authorList>
            <person name="Chiriac C."/>
            <person name="Salcher M."/>
            <person name="Ghai R."/>
            <person name="Kavagutti S V."/>
        </authorList>
    </citation>
    <scope>NUCLEOTIDE SEQUENCE</scope>
</reference>
<dbReference type="InterPro" id="IPR019662">
    <property type="entry name" value="DUF2516"/>
</dbReference>
<proteinExistence type="predicted"/>
<evidence type="ECO:0000313" key="3">
    <source>
        <dbReference type="EMBL" id="CAB4932058.1"/>
    </source>
</evidence>
<keyword evidence="1" id="KW-0472">Membrane</keyword>
<dbReference type="EMBL" id="CAFBIZ010000083">
    <property type="protein sequence ID" value="CAB4849384.1"/>
    <property type="molecule type" value="Genomic_DNA"/>
</dbReference>
<dbReference type="EMBL" id="CAFBPU010000016">
    <property type="protein sequence ID" value="CAB5031003.1"/>
    <property type="molecule type" value="Genomic_DNA"/>
</dbReference>
<keyword evidence="1" id="KW-0812">Transmembrane</keyword>
<dbReference type="AlphaFoldDB" id="A0A6J7RPX2"/>
<organism evidence="4">
    <name type="scientific">freshwater metagenome</name>
    <dbReference type="NCBI Taxonomy" id="449393"/>
    <lineage>
        <taxon>unclassified sequences</taxon>
        <taxon>metagenomes</taxon>
        <taxon>ecological metagenomes</taxon>
    </lineage>
</organism>
<feature type="transmembrane region" description="Helical" evidence="1">
    <location>
        <begin position="45"/>
        <end position="60"/>
    </location>
</feature>
<feature type="transmembrane region" description="Helical" evidence="1">
    <location>
        <begin position="6"/>
        <end position="25"/>
    </location>
</feature>
<protein>
    <submittedName>
        <fullName evidence="4">Unannotated protein</fullName>
    </submittedName>
</protein>
<sequence length="99" mass="10524">MISVSGLVYQAVYWACLILGAVALIDATRHRADAYPAADRKTKKFWIVLLGGGAAAQLLFPALGGGILSILGLAGIVAAIVYLVDVRRRVIEASRGSRW</sequence>